<organism evidence="1">
    <name type="scientific">Roseihalotalea indica</name>
    <dbReference type="NCBI Taxonomy" id="2867963"/>
    <lineage>
        <taxon>Bacteria</taxon>
        <taxon>Pseudomonadati</taxon>
        <taxon>Bacteroidota</taxon>
        <taxon>Cytophagia</taxon>
        <taxon>Cytophagales</taxon>
        <taxon>Catalimonadaceae</taxon>
        <taxon>Roseihalotalea</taxon>
    </lineage>
</organism>
<reference evidence="1" key="2">
    <citation type="journal article" date="2024" name="Antonie Van Leeuwenhoek">
        <title>Roseihalotalea indica gen. nov., sp. nov., a halophilic Bacteroidetes from mesopelagic Southwest Indian Ocean with higher carbohydrate metabolic potential.</title>
        <authorList>
            <person name="Chen B."/>
            <person name="Zhang M."/>
            <person name="Lin D."/>
            <person name="Ye J."/>
            <person name="Tang K."/>
        </authorList>
    </citation>
    <scope>NUCLEOTIDE SEQUENCE</scope>
    <source>
        <strain evidence="1">TK19036</strain>
    </source>
</reference>
<dbReference type="AlphaFoldDB" id="A0AA49GNG5"/>
<gene>
    <name evidence="1" type="ORF">K4G66_32080</name>
</gene>
<protein>
    <submittedName>
        <fullName evidence="1">Uncharacterized protein</fullName>
    </submittedName>
</protein>
<accession>A0AA49GNG5</accession>
<name>A0AA49GNG5_9BACT</name>
<evidence type="ECO:0000313" key="1">
    <source>
        <dbReference type="EMBL" id="WKN37009.1"/>
    </source>
</evidence>
<proteinExistence type="predicted"/>
<reference evidence="1" key="1">
    <citation type="journal article" date="2023" name="Comput. Struct. Biotechnol. J.">
        <title>Discovery of a novel marine Bacteroidetes with a rich repertoire of carbohydrate-active enzymes.</title>
        <authorList>
            <person name="Chen B."/>
            <person name="Liu G."/>
            <person name="Chen Q."/>
            <person name="Wang H."/>
            <person name="Liu L."/>
            <person name="Tang K."/>
        </authorList>
    </citation>
    <scope>NUCLEOTIDE SEQUENCE</scope>
    <source>
        <strain evidence="1">TK19036</strain>
    </source>
</reference>
<sequence length="109" mass="12666">MDNANSTSFYELLLSHKAILLRLDEECKTYEAYTLYTCTTMLSVQDVYRKPYILVPSYNQYHLAQVSLAGESVDGFKETLKLLGFEASHQDRYEAFRQMVHQQLEVEAD</sequence>
<dbReference type="EMBL" id="CP120682">
    <property type="protein sequence ID" value="WKN37009.1"/>
    <property type="molecule type" value="Genomic_DNA"/>
</dbReference>